<protein>
    <submittedName>
        <fullName evidence="1">HDC13470</fullName>
    </submittedName>
</protein>
<name>Q6IK34_DROME</name>
<evidence type="ECO:0000313" key="1">
    <source>
        <dbReference type="EMBL" id="DAA04038.1"/>
    </source>
</evidence>
<organism evidence="1">
    <name type="scientific">Drosophila melanogaster</name>
    <name type="common">Fruit fly</name>
    <dbReference type="NCBI Taxonomy" id="7227"/>
    <lineage>
        <taxon>Eukaryota</taxon>
        <taxon>Metazoa</taxon>
        <taxon>Ecdysozoa</taxon>
        <taxon>Arthropoda</taxon>
        <taxon>Hexapoda</taxon>
        <taxon>Insecta</taxon>
        <taxon>Pterygota</taxon>
        <taxon>Neoptera</taxon>
        <taxon>Endopterygota</taxon>
        <taxon>Diptera</taxon>
        <taxon>Brachycera</taxon>
        <taxon>Muscomorpha</taxon>
        <taxon>Ephydroidea</taxon>
        <taxon>Drosophilidae</taxon>
        <taxon>Drosophila</taxon>
        <taxon>Sophophora</taxon>
    </lineage>
</organism>
<sequence length="162" mass="18004">MAAYLDPTVSKCRTIWTPLAPTKVLSQELHIAKHSKAEYYTHFKSSTNTILKNAGSHWNIPATTRHAGLPPKEATGLPGSNRAVLDADIPTTVPHNARALSTNSGHDWGSALVARSWPRGDFQLPAEKKAGDRGFPKRSWGALRWRLLYLCSFCVAYQYLLY</sequence>
<dbReference type="EMBL" id="BK002532">
    <property type="protein sequence ID" value="DAA04038.1"/>
    <property type="molecule type" value="Genomic_DNA"/>
</dbReference>
<accession>Q6IK34</accession>
<dbReference type="AlphaFoldDB" id="Q6IK34"/>
<proteinExistence type="predicted"/>
<gene>
    <name evidence="1" type="ORF">HDC13470</name>
</gene>
<reference evidence="1" key="1">
    <citation type="journal article" date="2003" name="Genome Biol.">
        <title>An integrated gene annotation and transcriptional profiling approach towards the full gene content of the Drosophila genome.</title>
        <authorList>
            <person name="Hild M."/>
            <person name="Beckmann B."/>
            <person name="Haas S.A."/>
            <person name="Koch B."/>
            <person name="Solovyev V."/>
            <person name="Busold C."/>
            <person name="Fellenberg K."/>
            <person name="Boutros M."/>
            <person name="Vingron M."/>
            <person name="Sauer F."/>
            <person name="Hoheisel J.D."/>
            <person name="Paro R."/>
        </authorList>
    </citation>
    <scope>NUCLEOTIDE SEQUENCE</scope>
</reference>